<evidence type="ECO:0000313" key="2">
    <source>
        <dbReference type="EMBL" id="CAE8652367.1"/>
    </source>
</evidence>
<reference evidence="2" key="1">
    <citation type="submission" date="2021-02" db="EMBL/GenBank/DDBJ databases">
        <authorList>
            <person name="Dougan E. K."/>
            <person name="Rhodes N."/>
            <person name="Thang M."/>
            <person name="Chan C."/>
        </authorList>
    </citation>
    <scope>NUCLEOTIDE SEQUENCE</scope>
</reference>
<feature type="non-terminal residue" evidence="2">
    <location>
        <position position="119"/>
    </location>
</feature>
<feature type="non-terminal residue" evidence="2">
    <location>
        <position position="1"/>
    </location>
</feature>
<name>A0A813IKK8_POLGL</name>
<dbReference type="EMBL" id="CAJNNW010010723">
    <property type="protein sequence ID" value="CAE8652367.1"/>
    <property type="molecule type" value="Genomic_DNA"/>
</dbReference>
<comment type="caution">
    <text evidence="2">The sequence shown here is derived from an EMBL/GenBank/DDBJ whole genome shotgun (WGS) entry which is preliminary data.</text>
</comment>
<evidence type="ECO:0000256" key="1">
    <source>
        <dbReference type="SAM" id="MobiDB-lite"/>
    </source>
</evidence>
<feature type="region of interest" description="Disordered" evidence="1">
    <location>
        <begin position="17"/>
        <end position="119"/>
    </location>
</feature>
<dbReference type="Proteomes" id="UP000626109">
    <property type="component" value="Unassembled WGS sequence"/>
</dbReference>
<sequence length="119" mass="12429">AAGEEDGRLAELREKLKDKAAASKDPVKSRARNSLAFFEPIVKLPPPATPKPAAASRKAGQQGADGVGKPSEGKASASSAEQAPSSSSTSRPEAVAKRPAPEMLMRAAMAREMDEEDDE</sequence>
<gene>
    <name evidence="2" type="ORF">PGLA2088_LOCUS9645</name>
</gene>
<proteinExistence type="predicted"/>
<protein>
    <submittedName>
        <fullName evidence="2">Uncharacterized protein</fullName>
    </submittedName>
</protein>
<feature type="compositionally biased region" description="Basic and acidic residues" evidence="1">
    <location>
        <begin position="17"/>
        <end position="28"/>
    </location>
</feature>
<feature type="compositionally biased region" description="Low complexity" evidence="1">
    <location>
        <begin position="101"/>
        <end position="110"/>
    </location>
</feature>
<accession>A0A813IKK8</accession>
<dbReference type="AlphaFoldDB" id="A0A813IKK8"/>
<feature type="compositionally biased region" description="Low complexity" evidence="1">
    <location>
        <begin position="75"/>
        <end position="93"/>
    </location>
</feature>
<organism evidence="2 3">
    <name type="scientific">Polarella glacialis</name>
    <name type="common">Dinoflagellate</name>
    <dbReference type="NCBI Taxonomy" id="89957"/>
    <lineage>
        <taxon>Eukaryota</taxon>
        <taxon>Sar</taxon>
        <taxon>Alveolata</taxon>
        <taxon>Dinophyceae</taxon>
        <taxon>Suessiales</taxon>
        <taxon>Suessiaceae</taxon>
        <taxon>Polarella</taxon>
    </lineage>
</organism>
<evidence type="ECO:0000313" key="3">
    <source>
        <dbReference type="Proteomes" id="UP000626109"/>
    </source>
</evidence>